<evidence type="ECO:0000256" key="1">
    <source>
        <dbReference type="SAM" id="MobiDB-lite"/>
    </source>
</evidence>
<protein>
    <submittedName>
        <fullName evidence="2">Uncharacterized protein</fullName>
    </submittedName>
</protein>
<reference evidence="2" key="2">
    <citation type="submission" date="2024-07" db="EMBL/GenBank/DDBJ databases">
        <title>Streptomyces haneummycinica sp. nov., a new antibiotic-producing actinobacterium isolated from marine sediment.</title>
        <authorList>
            <person name="Uemura M."/>
            <person name="Hamada M."/>
            <person name="Hirano S."/>
            <person name="Kobayashi K."/>
            <person name="Ohshiro T."/>
            <person name="Kobayashi T."/>
            <person name="Terahara T."/>
        </authorList>
    </citation>
    <scope>NUCLEOTIDE SEQUENCE</scope>
    <source>
        <strain evidence="2">KM77-8</strain>
    </source>
</reference>
<reference evidence="2" key="1">
    <citation type="submission" date="2024-06" db="EMBL/GenBank/DDBJ databases">
        <authorList>
            <consortium name="consrtm"/>
            <person name="Uemura M."/>
            <person name="Terahara T."/>
        </authorList>
    </citation>
    <scope>NUCLEOTIDE SEQUENCE</scope>
    <source>
        <strain evidence="2">KM77-8</strain>
    </source>
</reference>
<gene>
    <name evidence="2" type="ORF">SHKM778_12540</name>
</gene>
<accession>A0AAT9HBU5</accession>
<proteinExistence type="predicted"/>
<organism evidence="2">
    <name type="scientific">Streptomyces haneummycinicus</name>
    <dbReference type="NCBI Taxonomy" id="3074435"/>
    <lineage>
        <taxon>Bacteria</taxon>
        <taxon>Bacillati</taxon>
        <taxon>Actinomycetota</taxon>
        <taxon>Actinomycetes</taxon>
        <taxon>Kitasatosporales</taxon>
        <taxon>Streptomycetaceae</taxon>
        <taxon>Streptomyces</taxon>
    </lineage>
</organism>
<feature type="region of interest" description="Disordered" evidence="1">
    <location>
        <begin position="1"/>
        <end position="50"/>
    </location>
</feature>
<name>A0AAT9HBU5_9ACTN</name>
<sequence length="67" mass="6809">MSQANQTARTIGQPDAGPVENSPHPGGAGPASGVRTVRGLPSGPMSDRHISQHFETLAIHAGNTADP</sequence>
<dbReference type="EMBL" id="AP035768">
    <property type="protein sequence ID" value="BFO14866.1"/>
    <property type="molecule type" value="Genomic_DNA"/>
</dbReference>
<feature type="compositionally biased region" description="Polar residues" evidence="1">
    <location>
        <begin position="1"/>
        <end position="10"/>
    </location>
</feature>
<dbReference type="AlphaFoldDB" id="A0AAT9HBU5"/>
<evidence type="ECO:0000313" key="2">
    <source>
        <dbReference type="EMBL" id="BFO14866.1"/>
    </source>
</evidence>